<feature type="transmembrane region" description="Helical" evidence="1">
    <location>
        <begin position="137"/>
        <end position="162"/>
    </location>
</feature>
<protein>
    <recommendedName>
        <fullName evidence="4">Integral membrane protein</fullName>
    </recommendedName>
</protein>
<dbReference type="EMBL" id="ADLK01000019">
    <property type="protein sequence ID" value="KMW20111.1"/>
    <property type="molecule type" value="Genomic_DNA"/>
</dbReference>
<evidence type="ECO:0008006" key="4">
    <source>
        <dbReference type="Google" id="ProtNLM"/>
    </source>
</evidence>
<organism evidence="2 3">
    <name type="scientific">[Clostridium] citroniae WAL-19142</name>
    <dbReference type="NCBI Taxonomy" id="742734"/>
    <lineage>
        <taxon>Bacteria</taxon>
        <taxon>Bacillati</taxon>
        <taxon>Bacillota</taxon>
        <taxon>Clostridia</taxon>
        <taxon>Lachnospirales</taxon>
        <taxon>Lachnospiraceae</taxon>
        <taxon>Enterocloster</taxon>
    </lineage>
</organism>
<keyword evidence="1" id="KW-0472">Membrane</keyword>
<proteinExistence type="predicted"/>
<keyword evidence="1" id="KW-1133">Transmembrane helix</keyword>
<feature type="transmembrane region" description="Helical" evidence="1">
    <location>
        <begin position="49"/>
        <end position="66"/>
    </location>
</feature>
<comment type="caution">
    <text evidence="2">The sequence shown here is derived from an EMBL/GenBank/DDBJ whole genome shotgun (WGS) entry which is preliminary data.</text>
</comment>
<feature type="transmembrane region" description="Helical" evidence="1">
    <location>
        <begin position="20"/>
        <end position="42"/>
    </location>
</feature>
<dbReference type="Proteomes" id="UP000037392">
    <property type="component" value="Unassembled WGS sequence"/>
</dbReference>
<feature type="transmembrane region" description="Helical" evidence="1">
    <location>
        <begin position="82"/>
        <end position="104"/>
    </location>
</feature>
<feature type="transmembrane region" description="Helical" evidence="1">
    <location>
        <begin position="216"/>
        <end position="245"/>
    </location>
</feature>
<evidence type="ECO:0000313" key="2">
    <source>
        <dbReference type="EMBL" id="KMW20111.1"/>
    </source>
</evidence>
<keyword evidence="1" id="KW-0812">Transmembrane</keyword>
<dbReference type="RefSeq" id="WP_007860539.1">
    <property type="nucleotide sequence ID" value="NZ_KQ235877.1"/>
</dbReference>
<accession>A0A0J9C6R6</accession>
<gene>
    <name evidence="2" type="ORF">HMPREF9470_02126</name>
</gene>
<dbReference type="AlphaFoldDB" id="A0A0J9C6R6"/>
<dbReference type="GeneID" id="93161934"/>
<dbReference type="OrthoDB" id="1654383at2"/>
<feature type="transmembrane region" description="Helical" evidence="1">
    <location>
        <begin position="111"/>
        <end position="131"/>
    </location>
</feature>
<name>A0A0J9C6R6_9FIRM</name>
<dbReference type="PATRIC" id="fig|742734.4.peg.2282"/>
<sequence length="264" mass="29394">MGNIATSIFQMSSWSMKTPAPYSAFHILFGGAGILTAIYLAWNMSKKQPFHVLFFCGLILAASELYKQGFLYYIVNGQQYDWWYFPFQLCSVPMYLCLLLPVIHSLAPARFLRAVCTFMQDFALLGGIMALSEPSGLMHPFIVLTLHGFLWHFILIFIGLYSRLAGLGGTKAKEFPGTIPIFLVCAAIATIINIVSHPYGNADMFYISPYYPNGQIVFHEIALTIGTAAGNVLYLLSVILGGFLIHMGLGKMRMKSSIRMRSSQ</sequence>
<reference evidence="2 3" key="1">
    <citation type="submission" date="2011-04" db="EMBL/GenBank/DDBJ databases">
        <title>The Genome Sequence of Clostridium citroniae WAL-19142.</title>
        <authorList>
            <consortium name="The Broad Institute Genome Sequencing Platform"/>
            <person name="Earl A."/>
            <person name="Ward D."/>
            <person name="Feldgarden M."/>
            <person name="Gevers D."/>
            <person name="Warren Y.A."/>
            <person name="Tyrrell K.L."/>
            <person name="Citron D.M."/>
            <person name="Goldstein E.J."/>
            <person name="Daigneault M."/>
            <person name="Allen-Vercoe E."/>
            <person name="Young S.K."/>
            <person name="Zeng Q."/>
            <person name="Gargeya S."/>
            <person name="Fitzgerald M."/>
            <person name="Haas B."/>
            <person name="Abouelleil A."/>
            <person name="Alvarado L."/>
            <person name="Arachchi H.M."/>
            <person name="Berlin A."/>
            <person name="Brown A."/>
            <person name="Chapman S.B."/>
            <person name="Chen Z."/>
            <person name="Dunbar C."/>
            <person name="Freedman E."/>
            <person name="Gearin G."/>
            <person name="Gellesch M."/>
            <person name="Goldberg J."/>
            <person name="Griggs A."/>
            <person name="Gujja S."/>
            <person name="Heilman E.R."/>
            <person name="Heiman D."/>
            <person name="Howarth C."/>
            <person name="Larson L."/>
            <person name="Lui A."/>
            <person name="MacDonald P.J."/>
            <person name="Mehta T."/>
            <person name="Montmayeur A."/>
            <person name="Murphy C."/>
            <person name="Neiman D."/>
            <person name="Pearson M."/>
            <person name="Priest M."/>
            <person name="Roberts A."/>
            <person name="Saif S."/>
            <person name="Shea T."/>
            <person name="Shenoy N."/>
            <person name="Sisk P."/>
            <person name="Stolte C."/>
            <person name="Sykes S."/>
            <person name="White J."/>
            <person name="Yandava C."/>
            <person name="Wortman J."/>
            <person name="Nusbaum C."/>
            <person name="Birren B."/>
        </authorList>
    </citation>
    <scope>NUCLEOTIDE SEQUENCE [LARGE SCALE GENOMIC DNA]</scope>
    <source>
        <strain evidence="2 3">WAL-19142</strain>
    </source>
</reference>
<dbReference type="Pfam" id="PF14808">
    <property type="entry name" value="TMEM164"/>
    <property type="match status" value="1"/>
</dbReference>
<feature type="transmembrane region" description="Helical" evidence="1">
    <location>
        <begin position="174"/>
        <end position="196"/>
    </location>
</feature>
<evidence type="ECO:0000313" key="3">
    <source>
        <dbReference type="Proteomes" id="UP000037392"/>
    </source>
</evidence>
<evidence type="ECO:0000256" key="1">
    <source>
        <dbReference type="SAM" id="Phobius"/>
    </source>
</evidence>